<dbReference type="EMBL" id="QJKJ01016942">
    <property type="protein sequence ID" value="RDX60331.1"/>
    <property type="molecule type" value="Genomic_DNA"/>
</dbReference>
<feature type="transmembrane region" description="Helical" evidence="1">
    <location>
        <begin position="94"/>
        <end position="115"/>
    </location>
</feature>
<keyword evidence="1" id="KW-1133">Transmembrane helix</keyword>
<feature type="transmembrane region" description="Helical" evidence="1">
    <location>
        <begin position="64"/>
        <end position="82"/>
    </location>
</feature>
<proteinExistence type="predicted"/>
<evidence type="ECO:0000256" key="1">
    <source>
        <dbReference type="SAM" id="Phobius"/>
    </source>
</evidence>
<reference evidence="2" key="1">
    <citation type="submission" date="2018-05" db="EMBL/GenBank/DDBJ databases">
        <title>Draft genome of Mucuna pruriens seed.</title>
        <authorList>
            <person name="Nnadi N.E."/>
            <person name="Vos R."/>
            <person name="Hasami M.H."/>
            <person name="Devisetty U.K."/>
            <person name="Aguiy J.C."/>
        </authorList>
    </citation>
    <scope>NUCLEOTIDE SEQUENCE [LARGE SCALE GENOMIC DNA]</scope>
    <source>
        <strain evidence="2">JCA_2017</strain>
    </source>
</reference>
<feature type="non-terminal residue" evidence="2">
    <location>
        <position position="139"/>
    </location>
</feature>
<keyword evidence="3" id="KW-1185">Reference proteome</keyword>
<organism evidence="2 3">
    <name type="scientific">Mucuna pruriens</name>
    <name type="common">Velvet bean</name>
    <name type="synonym">Dolichos pruriens</name>
    <dbReference type="NCBI Taxonomy" id="157652"/>
    <lineage>
        <taxon>Eukaryota</taxon>
        <taxon>Viridiplantae</taxon>
        <taxon>Streptophyta</taxon>
        <taxon>Embryophyta</taxon>
        <taxon>Tracheophyta</taxon>
        <taxon>Spermatophyta</taxon>
        <taxon>Magnoliopsida</taxon>
        <taxon>eudicotyledons</taxon>
        <taxon>Gunneridae</taxon>
        <taxon>Pentapetalae</taxon>
        <taxon>rosids</taxon>
        <taxon>fabids</taxon>
        <taxon>Fabales</taxon>
        <taxon>Fabaceae</taxon>
        <taxon>Papilionoideae</taxon>
        <taxon>50 kb inversion clade</taxon>
        <taxon>NPAAA clade</taxon>
        <taxon>indigoferoid/millettioid clade</taxon>
        <taxon>Phaseoleae</taxon>
        <taxon>Mucuna</taxon>
    </lineage>
</organism>
<keyword evidence="1" id="KW-0812">Transmembrane</keyword>
<dbReference type="Proteomes" id="UP000257109">
    <property type="component" value="Unassembled WGS sequence"/>
</dbReference>
<accession>A0A371E2R5</accession>
<dbReference type="OrthoDB" id="1435657at2759"/>
<comment type="caution">
    <text evidence="2">The sequence shown here is derived from an EMBL/GenBank/DDBJ whole genome shotgun (WGS) entry which is preliminary data.</text>
</comment>
<protein>
    <submittedName>
        <fullName evidence="2">Uncharacterized protein</fullName>
    </submittedName>
</protein>
<name>A0A371E2R5_MUCPR</name>
<dbReference type="AlphaFoldDB" id="A0A371E2R5"/>
<sequence length="139" mass="15772">MDFLVMFQKLYSENPVAKILNQRQNIHEREEHAYDEKGKLCSFGPMNSLSVEEKRRAEIMGRGASWWATFTFSLCLLSLKLSKPVLQPQGPNSLWLAIVGMFSFTLFVCAASLMLLVGARFSQMQITVMLISFFALLLA</sequence>
<keyword evidence="1" id="KW-0472">Membrane</keyword>
<evidence type="ECO:0000313" key="2">
    <source>
        <dbReference type="EMBL" id="RDX60331.1"/>
    </source>
</evidence>
<evidence type="ECO:0000313" key="3">
    <source>
        <dbReference type="Proteomes" id="UP000257109"/>
    </source>
</evidence>
<gene>
    <name evidence="2" type="ORF">CR513_61530</name>
</gene>